<organism evidence="1 2">
    <name type="scientific">Hyphobacterium marinum</name>
    <dbReference type="NCBI Taxonomy" id="3116574"/>
    <lineage>
        <taxon>Bacteria</taxon>
        <taxon>Pseudomonadati</taxon>
        <taxon>Pseudomonadota</taxon>
        <taxon>Alphaproteobacteria</taxon>
        <taxon>Maricaulales</taxon>
        <taxon>Maricaulaceae</taxon>
        <taxon>Hyphobacterium</taxon>
    </lineage>
</organism>
<evidence type="ECO:0000313" key="1">
    <source>
        <dbReference type="EMBL" id="MEE2567657.1"/>
    </source>
</evidence>
<dbReference type="Proteomes" id="UP001310692">
    <property type="component" value="Unassembled WGS sequence"/>
</dbReference>
<dbReference type="EMBL" id="JAZDRO010000007">
    <property type="protein sequence ID" value="MEE2567657.1"/>
    <property type="molecule type" value="Genomic_DNA"/>
</dbReference>
<protein>
    <recommendedName>
        <fullName evidence="3">Lipoprotein</fullName>
    </recommendedName>
</protein>
<accession>A0ABU7M1G5</accession>
<name>A0ABU7M1G5_9PROT</name>
<proteinExistence type="predicted"/>
<keyword evidence="2" id="KW-1185">Reference proteome</keyword>
<sequence length="207" mass="22742">MLRSLVLICIASAVVLPGCSSTRDRTVAAARFSGQETRSAVVDAVGLPMDRPGPVMVDQGDLTVPTPYGGRGEVRRCRTVAIDIARLTAVLGEDEEIVDLRAEYEAPQDMNGDGDEDWIDQSRVWADRTGDAAADGARGLYRSVIVGLNPARPLVRFVGRAGEIEQEARDRREMALKRRAYLRGLFDGFGCERRELDRAFREYGLVG</sequence>
<dbReference type="RefSeq" id="WP_330197226.1">
    <property type="nucleotide sequence ID" value="NZ_JAZDRO010000007.1"/>
</dbReference>
<evidence type="ECO:0000313" key="2">
    <source>
        <dbReference type="Proteomes" id="UP001310692"/>
    </source>
</evidence>
<reference evidence="1 2" key="1">
    <citation type="submission" date="2024-01" db="EMBL/GenBank/DDBJ databases">
        <title>Hyphobacterium bacterium isolated from marine sediment.</title>
        <authorList>
            <person name="Zhao S."/>
        </authorList>
    </citation>
    <scope>NUCLEOTIDE SEQUENCE [LARGE SCALE GENOMIC DNA]</scope>
    <source>
        <strain evidence="1 2">Y60-23</strain>
    </source>
</reference>
<gene>
    <name evidence="1" type="ORF">V0U35_13310</name>
</gene>
<evidence type="ECO:0008006" key="3">
    <source>
        <dbReference type="Google" id="ProtNLM"/>
    </source>
</evidence>
<comment type="caution">
    <text evidence="1">The sequence shown here is derived from an EMBL/GenBank/DDBJ whole genome shotgun (WGS) entry which is preliminary data.</text>
</comment>